<dbReference type="Proteomes" id="UP000704762">
    <property type="component" value="Unassembled WGS sequence"/>
</dbReference>
<sequence length="168" mass="17951">MVSLAVVLVVALVVVIATLVANSNDRNVSAPTPAPTVSRVRPTAAPSGNSIDFTSTEGSGRLQILEHEWVTGGAEPPISGSYLRIEIELSSTDGEISYDSAFFQAFDARGQLFDSTHLGAKDPLLDIGVLRPGQRVRGFISFDMPRGDVTLLMSNESYESVTAIKIQD</sequence>
<dbReference type="EMBL" id="JAFBCF010000001">
    <property type="protein sequence ID" value="MBM7797832.1"/>
    <property type="molecule type" value="Genomic_DNA"/>
</dbReference>
<gene>
    <name evidence="4" type="ORF">JOE57_000753</name>
</gene>
<evidence type="ECO:0000256" key="2">
    <source>
        <dbReference type="SAM" id="MobiDB-lite"/>
    </source>
</evidence>
<feature type="domain" description="DUF4352" evidence="3">
    <location>
        <begin position="93"/>
        <end position="152"/>
    </location>
</feature>
<proteinExistence type="predicted"/>
<protein>
    <recommendedName>
        <fullName evidence="3">DUF4352 domain-containing protein</fullName>
    </recommendedName>
</protein>
<dbReference type="InterPro" id="IPR029050">
    <property type="entry name" value="Immunoprotect_excell_Ig-like"/>
</dbReference>
<evidence type="ECO:0000313" key="5">
    <source>
        <dbReference type="Proteomes" id="UP000704762"/>
    </source>
</evidence>
<feature type="region of interest" description="Disordered" evidence="2">
    <location>
        <begin position="27"/>
        <end position="52"/>
    </location>
</feature>
<accession>A0ABS2RH09</accession>
<evidence type="ECO:0000256" key="1">
    <source>
        <dbReference type="ARBA" id="ARBA00022729"/>
    </source>
</evidence>
<organism evidence="4 5">
    <name type="scientific">Microlunatus panaciterrae</name>
    <dbReference type="NCBI Taxonomy" id="400768"/>
    <lineage>
        <taxon>Bacteria</taxon>
        <taxon>Bacillati</taxon>
        <taxon>Actinomycetota</taxon>
        <taxon>Actinomycetes</taxon>
        <taxon>Propionibacteriales</taxon>
        <taxon>Propionibacteriaceae</taxon>
        <taxon>Microlunatus</taxon>
    </lineage>
</organism>
<reference evidence="4 5" key="1">
    <citation type="submission" date="2021-01" db="EMBL/GenBank/DDBJ databases">
        <title>Sequencing the genomes of 1000 actinobacteria strains.</title>
        <authorList>
            <person name="Klenk H.-P."/>
        </authorList>
    </citation>
    <scope>NUCLEOTIDE SEQUENCE [LARGE SCALE GENOMIC DNA]</scope>
    <source>
        <strain evidence="4 5">DSM 18662</strain>
    </source>
</reference>
<dbReference type="Gene3D" id="2.60.40.1240">
    <property type="match status" value="1"/>
</dbReference>
<evidence type="ECO:0000313" key="4">
    <source>
        <dbReference type="EMBL" id="MBM7797832.1"/>
    </source>
</evidence>
<name>A0ABS2RH09_9ACTN</name>
<dbReference type="InterPro" id="IPR029051">
    <property type="entry name" value="DUF4352"/>
</dbReference>
<keyword evidence="1" id="KW-0732">Signal</keyword>
<evidence type="ECO:0000259" key="3">
    <source>
        <dbReference type="Pfam" id="PF11611"/>
    </source>
</evidence>
<keyword evidence="5" id="KW-1185">Reference proteome</keyword>
<dbReference type="Pfam" id="PF11611">
    <property type="entry name" value="DUF4352"/>
    <property type="match status" value="1"/>
</dbReference>
<dbReference type="RefSeq" id="WP_204916463.1">
    <property type="nucleotide sequence ID" value="NZ_BAAAQP010000011.1"/>
</dbReference>
<comment type="caution">
    <text evidence="4">The sequence shown here is derived from an EMBL/GenBank/DDBJ whole genome shotgun (WGS) entry which is preliminary data.</text>
</comment>